<name>A0A0B7MHH6_9FIRM</name>
<dbReference type="InterPro" id="IPR010001">
    <property type="entry name" value="BofA"/>
</dbReference>
<keyword evidence="1" id="KW-1133">Transmembrane helix</keyword>
<dbReference type="RefSeq" id="WP_044663785.1">
    <property type="nucleotide sequence ID" value="NZ_CDRZ01000005.1"/>
</dbReference>
<feature type="transmembrane region" description="Helical" evidence="1">
    <location>
        <begin position="35"/>
        <end position="59"/>
    </location>
</feature>
<dbReference type="AlphaFoldDB" id="A0A0B7MHH6"/>
<dbReference type="Pfam" id="PF07441">
    <property type="entry name" value="BofA"/>
    <property type="match status" value="1"/>
</dbReference>
<gene>
    <name evidence="2" type="ORF">SSCH_1020016</name>
</gene>
<accession>A0A0B7MHH6</accession>
<evidence type="ECO:0000313" key="2">
    <source>
        <dbReference type="EMBL" id="CEO87411.1"/>
    </source>
</evidence>
<organism evidence="2 3">
    <name type="scientific">Syntrophaceticus schinkii</name>
    <dbReference type="NCBI Taxonomy" id="499207"/>
    <lineage>
        <taxon>Bacteria</taxon>
        <taxon>Bacillati</taxon>
        <taxon>Bacillota</taxon>
        <taxon>Clostridia</taxon>
        <taxon>Thermoanaerobacterales</taxon>
        <taxon>Thermoanaerobacterales Family III. Incertae Sedis</taxon>
        <taxon>Syntrophaceticus</taxon>
    </lineage>
</organism>
<evidence type="ECO:0000256" key="1">
    <source>
        <dbReference type="SAM" id="Phobius"/>
    </source>
</evidence>
<keyword evidence="1" id="KW-0472">Membrane</keyword>
<keyword evidence="1" id="KW-0812">Transmembrane</keyword>
<sequence length="89" mass="9173">MVGTILGVLFGLLLLFLVGQALWKPLRIILYMGLRLILGCVFLLLVNFSAGSLGLLGFSLGVNPASALTVGLLGLPGLLLLIALKAVAG</sequence>
<evidence type="ECO:0000313" key="3">
    <source>
        <dbReference type="Proteomes" id="UP000046155"/>
    </source>
</evidence>
<reference evidence="3" key="1">
    <citation type="submission" date="2015-01" db="EMBL/GenBank/DDBJ databases">
        <authorList>
            <person name="Manzoor Shahid"/>
            <person name="Zubair Saima"/>
        </authorList>
    </citation>
    <scope>NUCLEOTIDE SEQUENCE [LARGE SCALE GENOMIC DNA]</scope>
    <source>
        <strain evidence="3">Sp3</strain>
    </source>
</reference>
<feature type="transmembrane region" description="Helical" evidence="1">
    <location>
        <begin position="65"/>
        <end position="84"/>
    </location>
</feature>
<dbReference type="NCBIfam" id="TIGR02862">
    <property type="entry name" value="spore_BofA"/>
    <property type="match status" value="1"/>
</dbReference>
<proteinExistence type="predicted"/>
<feature type="transmembrane region" description="Helical" evidence="1">
    <location>
        <begin position="6"/>
        <end position="23"/>
    </location>
</feature>
<dbReference type="Proteomes" id="UP000046155">
    <property type="component" value="Unassembled WGS sequence"/>
</dbReference>
<keyword evidence="3" id="KW-1185">Reference proteome</keyword>
<dbReference type="EMBL" id="CDRZ01000005">
    <property type="protein sequence ID" value="CEO87411.1"/>
    <property type="molecule type" value="Genomic_DNA"/>
</dbReference>
<protein>
    <submittedName>
        <fullName evidence="2">Pro-sigmaK processing inhibitor BofA</fullName>
    </submittedName>
</protein>